<evidence type="ECO:0000313" key="3">
    <source>
        <dbReference type="Proteomes" id="UP000638648"/>
    </source>
</evidence>
<reference evidence="2" key="1">
    <citation type="submission" date="2020-10" db="EMBL/GenBank/DDBJ databases">
        <title>Sequencing the genomes of 1000 actinobacteria strains.</title>
        <authorList>
            <person name="Klenk H.-P."/>
        </authorList>
    </citation>
    <scope>NUCLEOTIDE SEQUENCE</scope>
    <source>
        <strain evidence="2">DSM 45354</strain>
    </source>
</reference>
<evidence type="ECO:0000313" key="2">
    <source>
        <dbReference type="EMBL" id="MBE1609466.1"/>
    </source>
</evidence>
<keyword evidence="3" id="KW-1185">Reference proteome</keyword>
<feature type="compositionally biased region" description="Pro residues" evidence="1">
    <location>
        <begin position="1"/>
        <end position="10"/>
    </location>
</feature>
<name>A0A927RLR4_9ACTN</name>
<protein>
    <submittedName>
        <fullName evidence="2">Uncharacterized protein</fullName>
    </submittedName>
</protein>
<accession>A0A927RLR4</accession>
<feature type="compositionally biased region" description="Basic and acidic residues" evidence="1">
    <location>
        <begin position="72"/>
        <end position="87"/>
    </location>
</feature>
<proteinExistence type="predicted"/>
<evidence type="ECO:0000256" key="1">
    <source>
        <dbReference type="SAM" id="MobiDB-lite"/>
    </source>
</evidence>
<gene>
    <name evidence="2" type="ORF">HEB94_006314</name>
</gene>
<dbReference type="Proteomes" id="UP000638648">
    <property type="component" value="Unassembled WGS sequence"/>
</dbReference>
<organism evidence="2 3">
    <name type="scientific">Actinopolymorpha pittospori</name>
    <dbReference type="NCBI Taxonomy" id="648752"/>
    <lineage>
        <taxon>Bacteria</taxon>
        <taxon>Bacillati</taxon>
        <taxon>Actinomycetota</taxon>
        <taxon>Actinomycetes</taxon>
        <taxon>Propionibacteriales</taxon>
        <taxon>Actinopolymorphaceae</taxon>
        <taxon>Actinopolymorpha</taxon>
    </lineage>
</organism>
<feature type="compositionally biased region" description="Basic residues" evidence="1">
    <location>
        <begin position="17"/>
        <end position="33"/>
    </location>
</feature>
<sequence length="87" mass="9368">MPMPPRPRPTPRGTGRPARRRGGLLSRLRRGRLRMPPGGGSGGPPDQGPPEAGVREPRRPRSGPPAMAAEADEPRDKFLDVTSDDRA</sequence>
<comment type="caution">
    <text evidence="2">The sequence shown here is derived from an EMBL/GenBank/DDBJ whole genome shotgun (WGS) entry which is preliminary data.</text>
</comment>
<dbReference type="AlphaFoldDB" id="A0A927RLR4"/>
<feature type="region of interest" description="Disordered" evidence="1">
    <location>
        <begin position="1"/>
        <end position="87"/>
    </location>
</feature>
<dbReference type="EMBL" id="JADBEM010000001">
    <property type="protein sequence ID" value="MBE1609466.1"/>
    <property type="molecule type" value="Genomic_DNA"/>
</dbReference>